<reference evidence="1" key="1">
    <citation type="journal article" date="2003" name="Genome Biol.">
        <title>An integrated gene annotation and transcriptional profiling approach towards the full gene content of the Drosophila genome.</title>
        <authorList>
            <person name="Hild M."/>
            <person name="Beckmann B."/>
            <person name="Haas S.A."/>
            <person name="Koch B."/>
            <person name="Solovyev V."/>
            <person name="Busold C."/>
            <person name="Fellenberg K."/>
            <person name="Boutros M."/>
            <person name="Vingron M."/>
            <person name="Sauer F."/>
            <person name="Hoheisel J.D."/>
            <person name="Paro R."/>
        </authorList>
    </citation>
    <scope>NUCLEOTIDE SEQUENCE</scope>
</reference>
<proteinExistence type="predicted"/>
<dbReference type="EMBL" id="BK003686">
    <property type="protein sequence ID" value="DAA02384.1"/>
    <property type="molecule type" value="Genomic_DNA"/>
</dbReference>
<evidence type="ECO:0000313" key="1">
    <source>
        <dbReference type="EMBL" id="DAA02384.1"/>
    </source>
</evidence>
<protein>
    <submittedName>
        <fullName evidence="1">HDC05374</fullName>
    </submittedName>
</protein>
<sequence>MPAPYKAVPHPLSGDKYQKSGVDGWRELPHCTNTVINFVSSRSPGSDFIVFGFGLSAPDPNLLRSPAPSSQFFILLLRCLMIRTVAQLNDSKRAATFQTALGALSGLPSCATGAGHVFEHLDSPHSRQDGHFPHSFPFPLQLPFLFVPPNAAICRPLGLLRPAAAGKE</sequence>
<name>Q6IGT0_DROME</name>
<gene>
    <name evidence="1" type="ORF">HDC05374</name>
</gene>
<dbReference type="AlphaFoldDB" id="Q6IGT0"/>
<accession>Q6IGT0</accession>
<organism evidence="1">
    <name type="scientific">Drosophila melanogaster</name>
    <name type="common">Fruit fly</name>
    <dbReference type="NCBI Taxonomy" id="7227"/>
    <lineage>
        <taxon>Eukaryota</taxon>
        <taxon>Metazoa</taxon>
        <taxon>Ecdysozoa</taxon>
        <taxon>Arthropoda</taxon>
        <taxon>Hexapoda</taxon>
        <taxon>Insecta</taxon>
        <taxon>Pterygota</taxon>
        <taxon>Neoptera</taxon>
        <taxon>Endopterygota</taxon>
        <taxon>Diptera</taxon>
        <taxon>Brachycera</taxon>
        <taxon>Muscomorpha</taxon>
        <taxon>Ephydroidea</taxon>
        <taxon>Drosophilidae</taxon>
        <taxon>Drosophila</taxon>
        <taxon>Sophophora</taxon>
    </lineage>
</organism>